<dbReference type="GO" id="GO:0008270">
    <property type="term" value="F:zinc ion binding"/>
    <property type="evidence" value="ECO:0007669"/>
    <property type="project" value="UniProtKB-KW"/>
</dbReference>
<dbReference type="PROSITE" id="PS50865">
    <property type="entry name" value="ZF_MYND_2"/>
    <property type="match status" value="1"/>
</dbReference>
<dbReference type="Proteomes" id="UP000011014">
    <property type="component" value="Unassembled WGS sequence"/>
</dbReference>
<dbReference type="OrthoDB" id="432970at2759"/>
<evidence type="ECO:0000256" key="1">
    <source>
        <dbReference type="ARBA" id="ARBA00022723"/>
    </source>
</evidence>
<proteinExistence type="predicted"/>
<dbReference type="InParanoid" id="E4XLY0"/>
<evidence type="ECO:0000259" key="5">
    <source>
        <dbReference type="PROSITE" id="PS50865"/>
    </source>
</evidence>
<sequence>MNPICKDIDSRYRSGAVNPPKLLSMDCHTCRKYQVIELFLCCWLDGTQPTAYCSLECQQKDWNRHRTLCTRNTRTIDRLRSQCDKEIEKNKNTMHLLESTNKELNRKQIDMLKLNECIYRKDERIKDLERLVDKTNSDKKSTLEFAKQQEIEKEAWTKLEKEVEERISTNVKLEQKIAEDSKKLNDMRNGVKNLMDRFMEEKTKHKAELAKLKSQLDLLTS</sequence>
<keyword evidence="1" id="KW-0479">Metal-binding</keyword>
<evidence type="ECO:0000313" key="7">
    <source>
        <dbReference type="EMBL" id="CBY36282.1"/>
    </source>
</evidence>
<keyword evidence="3" id="KW-0862">Zinc</keyword>
<dbReference type="SUPFAM" id="SSF144232">
    <property type="entry name" value="HIT/MYND zinc finger-like"/>
    <property type="match status" value="1"/>
</dbReference>
<dbReference type="EMBL" id="FN654750">
    <property type="protein sequence ID" value="CBY36282.1"/>
    <property type="molecule type" value="Genomic_DNA"/>
</dbReference>
<organism evidence="6">
    <name type="scientific">Oikopleura dioica</name>
    <name type="common">Tunicate</name>
    <dbReference type="NCBI Taxonomy" id="34765"/>
    <lineage>
        <taxon>Eukaryota</taxon>
        <taxon>Metazoa</taxon>
        <taxon>Chordata</taxon>
        <taxon>Tunicata</taxon>
        <taxon>Appendicularia</taxon>
        <taxon>Copelata</taxon>
        <taxon>Oikopleuridae</taxon>
        <taxon>Oikopleura</taxon>
    </lineage>
</organism>
<dbReference type="InterPro" id="IPR057053">
    <property type="entry name" value="MYND_ZMYND11_ZMYD8"/>
</dbReference>
<accession>E4XLY0</accession>
<dbReference type="EMBL" id="FN654977">
    <property type="protein sequence ID" value="CBY37439.1"/>
    <property type="molecule type" value="Genomic_DNA"/>
</dbReference>
<gene>
    <name evidence="6" type="ORF">GSOID_T00014726001</name>
    <name evidence="7" type="ORF">GSOID_T00028772001</name>
    <name evidence="8" type="ORF">GSOID_T00030897001</name>
</gene>
<dbReference type="Proteomes" id="UP000001307">
    <property type="component" value="Unassembled WGS sequence"/>
</dbReference>
<evidence type="ECO:0000313" key="9">
    <source>
        <dbReference type="Proteomes" id="UP000001307"/>
    </source>
</evidence>
<reference evidence="6" key="1">
    <citation type="journal article" date="2010" name="Science">
        <title>Plasticity of animal genome architecture unmasked by rapid evolution of a pelagic tunicate.</title>
        <authorList>
            <person name="Denoeud F."/>
            <person name="Henriet S."/>
            <person name="Mungpakdee S."/>
            <person name="Aury J.M."/>
            <person name="Da Silva C."/>
            <person name="Brinkmann H."/>
            <person name="Mikhaleva J."/>
            <person name="Olsen L.C."/>
            <person name="Jubin C."/>
            <person name="Canestro C."/>
            <person name="Bouquet J.M."/>
            <person name="Danks G."/>
            <person name="Poulain J."/>
            <person name="Campsteijn C."/>
            <person name="Adamski M."/>
            <person name="Cross I."/>
            <person name="Yadetie F."/>
            <person name="Muffato M."/>
            <person name="Louis A."/>
            <person name="Butcher S."/>
            <person name="Tsagkogeorga G."/>
            <person name="Konrad A."/>
            <person name="Singh S."/>
            <person name="Jensen M.F."/>
            <person name="Cong E.H."/>
            <person name="Eikeseth-Otteraa H."/>
            <person name="Noel B."/>
            <person name="Anthouard V."/>
            <person name="Porcel B.M."/>
            <person name="Kachouri-Lafond R."/>
            <person name="Nishino A."/>
            <person name="Ugolini M."/>
            <person name="Chourrout P."/>
            <person name="Nishida H."/>
            <person name="Aasland R."/>
            <person name="Huzurbazar S."/>
            <person name="Westhof E."/>
            <person name="Delsuc F."/>
            <person name="Lehrach H."/>
            <person name="Reinhardt R."/>
            <person name="Weissenbach J."/>
            <person name="Roy S.W."/>
            <person name="Artiguenave F."/>
            <person name="Postlethwait J.H."/>
            <person name="Manak J.R."/>
            <person name="Thompson E.M."/>
            <person name="Jaillon O."/>
            <person name="Du Pasquier L."/>
            <person name="Boudinot P."/>
            <person name="Liberles D.A."/>
            <person name="Volff J.N."/>
            <person name="Philippe H."/>
            <person name="Lenhard B."/>
            <person name="Roest Crollius H."/>
            <person name="Wincker P."/>
            <person name="Chourrout D."/>
        </authorList>
    </citation>
    <scope>NUCLEOTIDE SEQUENCE [LARGE SCALE GENOMIC DNA]</scope>
</reference>
<feature type="domain" description="MYND-type" evidence="5">
    <location>
        <begin position="27"/>
        <end position="69"/>
    </location>
</feature>
<dbReference type="InterPro" id="IPR002893">
    <property type="entry name" value="Znf_MYND"/>
</dbReference>
<dbReference type="Gene3D" id="6.10.140.2220">
    <property type="match status" value="1"/>
</dbReference>
<evidence type="ECO:0000313" key="8">
    <source>
        <dbReference type="EMBL" id="CBY37439.1"/>
    </source>
</evidence>
<evidence type="ECO:0000256" key="3">
    <source>
        <dbReference type="ARBA" id="ARBA00022833"/>
    </source>
</evidence>
<keyword evidence="9" id="KW-1185">Reference proteome</keyword>
<dbReference type="AlphaFoldDB" id="E4XLY0"/>
<protein>
    <recommendedName>
        <fullName evidence="5">MYND-type domain-containing protein</fullName>
    </recommendedName>
</protein>
<dbReference type="Pfam" id="PF24324">
    <property type="entry name" value="MYND_ZMYND11_ZMYD8"/>
    <property type="match status" value="1"/>
</dbReference>
<evidence type="ECO:0000313" key="6">
    <source>
        <dbReference type="EMBL" id="CBY10987.1"/>
    </source>
</evidence>
<dbReference type="EMBL" id="FN653073">
    <property type="protein sequence ID" value="CBY10987.1"/>
    <property type="molecule type" value="Genomic_DNA"/>
</dbReference>
<evidence type="ECO:0000256" key="2">
    <source>
        <dbReference type="ARBA" id="ARBA00022771"/>
    </source>
</evidence>
<keyword evidence="2 4" id="KW-0863">Zinc-finger</keyword>
<name>E4XLY0_OIKDI</name>
<evidence type="ECO:0000256" key="4">
    <source>
        <dbReference type="PROSITE-ProRule" id="PRU00134"/>
    </source>
</evidence>